<evidence type="ECO:0000256" key="2">
    <source>
        <dbReference type="ARBA" id="ARBA00022729"/>
    </source>
</evidence>
<evidence type="ECO:0000256" key="6">
    <source>
        <dbReference type="ARBA" id="ARBA00023239"/>
    </source>
</evidence>
<reference evidence="8" key="1">
    <citation type="submission" date="2021-01" db="EMBL/GenBank/DDBJ databases">
        <authorList>
            <person name="Kaushik A."/>
        </authorList>
    </citation>
    <scope>NUCLEOTIDE SEQUENCE</scope>
    <source>
        <strain evidence="8">AG5</strain>
    </source>
</reference>
<evidence type="ECO:0000256" key="5">
    <source>
        <dbReference type="ARBA" id="ARBA00023157"/>
    </source>
</evidence>
<proteinExistence type="predicted"/>
<keyword evidence="5" id="KW-1015">Disulfide bond</keyword>
<dbReference type="InterPro" id="IPR048269">
    <property type="entry name" value="RNase_U2"/>
</dbReference>
<dbReference type="SUPFAM" id="SSF53933">
    <property type="entry name" value="Microbial ribonucleases"/>
    <property type="match status" value="1"/>
</dbReference>
<dbReference type="GO" id="GO:0016787">
    <property type="term" value="F:hydrolase activity"/>
    <property type="evidence" value="ECO:0007669"/>
    <property type="project" value="UniProtKB-KW"/>
</dbReference>
<evidence type="ECO:0000256" key="7">
    <source>
        <dbReference type="SAM" id="SignalP"/>
    </source>
</evidence>
<keyword evidence="3" id="KW-0255">Endonuclease</keyword>
<keyword evidence="1" id="KW-0540">Nuclease</keyword>
<organism evidence="8 9">
    <name type="scientific">Rhizoctonia solani</name>
    <dbReference type="NCBI Taxonomy" id="456999"/>
    <lineage>
        <taxon>Eukaryota</taxon>
        <taxon>Fungi</taxon>
        <taxon>Dikarya</taxon>
        <taxon>Basidiomycota</taxon>
        <taxon>Agaricomycotina</taxon>
        <taxon>Agaricomycetes</taxon>
        <taxon>Cantharellales</taxon>
        <taxon>Ceratobasidiaceae</taxon>
        <taxon>Rhizoctonia</taxon>
    </lineage>
</organism>
<evidence type="ECO:0000313" key="8">
    <source>
        <dbReference type="EMBL" id="CAE7172841.1"/>
    </source>
</evidence>
<dbReference type="InterPro" id="IPR000026">
    <property type="entry name" value="N1-like"/>
</dbReference>
<dbReference type="Pfam" id="PF00545">
    <property type="entry name" value="Ribonuclease"/>
    <property type="match status" value="1"/>
</dbReference>
<dbReference type="PANTHER" id="PTHR42104">
    <property type="entry name" value="EXTRACELLULAR GUANYL-SPECIFIC RIBONUCLEASE RNTA (AFU_ORTHOLOGUE AFUA_4G03230)"/>
    <property type="match status" value="1"/>
</dbReference>
<accession>A0A8H3E742</accession>
<dbReference type="Gene3D" id="3.10.450.30">
    <property type="entry name" value="Microbial ribonucleases"/>
    <property type="match status" value="1"/>
</dbReference>
<dbReference type="PANTHER" id="PTHR42104:SF1">
    <property type="entry name" value="EXTRACELLULAR GUANYL-SPECIFIC RIBONUCLEASE RNTA (AFU_ORTHOLOGUE AFUA_4G03230)"/>
    <property type="match status" value="1"/>
</dbReference>
<sequence length="151" mass="15884">MVTFIWNLALLALAAPTLAIPAPTETLDKRTITSPKKATCHGYTYTQSRVQAAAQAAASHLNARTTVGQNAYPHQFRNSPENFVFQAGCNAPYYEFPILQSGSIFTGATGPGADRVVIGSMSSTKADAVLCGAMTHTGAPTTNGFVKCTLS</sequence>
<protein>
    <submittedName>
        <fullName evidence="8">Uncharacterized protein</fullName>
    </submittedName>
</protein>
<dbReference type="PIRSF" id="PIRSF037430">
    <property type="entry name" value="RNase_U2"/>
    <property type="match status" value="1"/>
</dbReference>
<comment type="caution">
    <text evidence="8">The sequence shown here is derived from an EMBL/GenBank/DDBJ whole genome shotgun (WGS) entry which is preliminary data.</text>
</comment>
<dbReference type="AlphaFoldDB" id="A0A8H3E742"/>
<keyword evidence="6" id="KW-0456">Lyase</keyword>
<evidence type="ECO:0000256" key="4">
    <source>
        <dbReference type="ARBA" id="ARBA00022801"/>
    </source>
</evidence>
<evidence type="ECO:0000256" key="3">
    <source>
        <dbReference type="ARBA" id="ARBA00022759"/>
    </source>
</evidence>
<dbReference type="InterPro" id="IPR016191">
    <property type="entry name" value="Ribonuclease/ribotoxin"/>
</dbReference>
<dbReference type="Proteomes" id="UP000663827">
    <property type="component" value="Unassembled WGS sequence"/>
</dbReference>
<dbReference type="EMBL" id="CAJNJQ010002339">
    <property type="protein sequence ID" value="CAE7172841.1"/>
    <property type="molecule type" value="Genomic_DNA"/>
</dbReference>
<feature type="signal peptide" evidence="7">
    <location>
        <begin position="1"/>
        <end position="19"/>
    </location>
</feature>
<evidence type="ECO:0000313" key="9">
    <source>
        <dbReference type="Proteomes" id="UP000663827"/>
    </source>
</evidence>
<feature type="chain" id="PRO_5034377716" evidence="7">
    <location>
        <begin position="20"/>
        <end position="151"/>
    </location>
</feature>
<dbReference type="GO" id="GO:0003723">
    <property type="term" value="F:RNA binding"/>
    <property type="evidence" value="ECO:0007669"/>
    <property type="project" value="InterPro"/>
</dbReference>
<gene>
    <name evidence="8" type="ORF">RDB_LOCUS108415</name>
</gene>
<name>A0A8H3E742_9AGAM</name>
<keyword evidence="2 7" id="KW-0732">Signal</keyword>
<evidence type="ECO:0000256" key="1">
    <source>
        <dbReference type="ARBA" id="ARBA00022722"/>
    </source>
</evidence>
<dbReference type="GO" id="GO:0016829">
    <property type="term" value="F:lyase activity"/>
    <property type="evidence" value="ECO:0007669"/>
    <property type="project" value="UniProtKB-KW"/>
</dbReference>
<keyword evidence="4" id="KW-0378">Hydrolase</keyword>
<dbReference type="GO" id="GO:0004521">
    <property type="term" value="F:RNA endonuclease activity"/>
    <property type="evidence" value="ECO:0007669"/>
    <property type="project" value="InterPro"/>
</dbReference>